<dbReference type="AlphaFoldDB" id="A0A3B1AXV1"/>
<accession>A0A3B1AXV1</accession>
<reference evidence="1" key="1">
    <citation type="submission" date="2018-06" db="EMBL/GenBank/DDBJ databases">
        <authorList>
            <person name="Zhirakovskaya E."/>
        </authorList>
    </citation>
    <scope>NUCLEOTIDE SEQUENCE</scope>
</reference>
<sequence>MFIVDDQMLALIMRFVYEDNQLDVSDEEFLQRQLTAVQKHVAQYPPEEETKRAMEWVAEHAKKYRKDWQKNIATRDLSHERCPDCPLIANKTSSQCDIHNQWVDLLQCYVDGGVTSLAYVEDALSLLAEHKTRLRHIDSKLNPKAC</sequence>
<proteinExistence type="predicted"/>
<organism evidence="1">
    <name type="scientific">hydrothermal vent metagenome</name>
    <dbReference type="NCBI Taxonomy" id="652676"/>
    <lineage>
        <taxon>unclassified sequences</taxon>
        <taxon>metagenomes</taxon>
        <taxon>ecological metagenomes</taxon>
    </lineage>
</organism>
<evidence type="ECO:0000313" key="1">
    <source>
        <dbReference type="EMBL" id="VAX10876.1"/>
    </source>
</evidence>
<protein>
    <submittedName>
        <fullName evidence="1">Uncharacterized protein</fullName>
    </submittedName>
</protein>
<name>A0A3B1AXV1_9ZZZZ</name>
<dbReference type="EMBL" id="UOFX01000078">
    <property type="protein sequence ID" value="VAX10876.1"/>
    <property type="molecule type" value="Genomic_DNA"/>
</dbReference>
<gene>
    <name evidence="1" type="ORF">MNBD_GAMMA26-795</name>
</gene>